<organism evidence="6 7">
    <name type="scientific">Aristolochia fimbriata</name>
    <name type="common">White veined hardy Dutchman's pipe vine</name>
    <dbReference type="NCBI Taxonomy" id="158543"/>
    <lineage>
        <taxon>Eukaryota</taxon>
        <taxon>Viridiplantae</taxon>
        <taxon>Streptophyta</taxon>
        <taxon>Embryophyta</taxon>
        <taxon>Tracheophyta</taxon>
        <taxon>Spermatophyta</taxon>
        <taxon>Magnoliopsida</taxon>
        <taxon>Magnoliidae</taxon>
        <taxon>Piperales</taxon>
        <taxon>Aristolochiaceae</taxon>
        <taxon>Aristolochia</taxon>
    </lineage>
</organism>
<reference evidence="6 7" key="1">
    <citation type="submission" date="2021-07" db="EMBL/GenBank/DDBJ databases">
        <title>The Aristolochia fimbriata genome: insights into angiosperm evolution, floral development and chemical biosynthesis.</title>
        <authorList>
            <person name="Jiao Y."/>
        </authorList>
    </citation>
    <scope>NUCLEOTIDE SEQUENCE [LARGE SCALE GENOMIC DNA]</scope>
    <source>
        <strain evidence="6">IBCAS-2021</strain>
        <tissue evidence="6">Leaf</tissue>
    </source>
</reference>
<sequence>MSITFVSSSASASSSACALFDLGNRRPVVPSPSSPCSTPVVWPLSTTCCPWGRSIRRCRTRISCEVAELKSSGDRIASSESELGSPADKVGARVRVKVPLKVYHVPKVPEMDLEGMEGVIKQYVVEWKGKRISANLPFKVEFRADGVEGRPGPIKFFAHLRDDEFEYLD</sequence>
<comment type="similarity">
    <text evidence="4">Belongs to the ferredoxin thioredoxin reductase alpha subunit family.</text>
</comment>
<dbReference type="PANTHER" id="PTHR46937">
    <property type="entry name" value="FERREDOXIN-THIOREDOXIN REDUCTASE, VARIABLE CHAIN"/>
    <property type="match status" value="1"/>
</dbReference>
<comment type="function">
    <text evidence="3">Variable subunit of the ferredoxin-thioredoxin reductase (FTR), which catalyzes the two-electron reduction of thioredoxins by the electrons provided by reduced ferredoxin.</text>
</comment>
<dbReference type="Proteomes" id="UP000825729">
    <property type="component" value="Unassembled WGS sequence"/>
</dbReference>
<dbReference type="EMBL" id="JAINDJ010000002">
    <property type="protein sequence ID" value="KAG9456931.1"/>
    <property type="molecule type" value="Genomic_DNA"/>
</dbReference>
<evidence type="ECO:0000256" key="1">
    <source>
        <dbReference type="ARBA" id="ARBA00023002"/>
    </source>
</evidence>
<protein>
    <recommendedName>
        <fullName evidence="5">Ferredoxin thioredoxin reductase alpha chain domain-containing protein</fullName>
    </recommendedName>
</protein>
<gene>
    <name evidence="6" type="ORF">H6P81_001439</name>
</gene>
<evidence type="ECO:0000313" key="7">
    <source>
        <dbReference type="Proteomes" id="UP000825729"/>
    </source>
</evidence>
<keyword evidence="1" id="KW-0560">Oxidoreductase</keyword>
<dbReference type="GO" id="GO:0016491">
    <property type="term" value="F:oxidoreductase activity"/>
    <property type="evidence" value="ECO:0007669"/>
    <property type="project" value="UniProtKB-KW"/>
</dbReference>
<dbReference type="InterPro" id="IPR008990">
    <property type="entry name" value="Elect_transpt_acc-like_dom_sf"/>
</dbReference>
<keyword evidence="7" id="KW-1185">Reference proteome</keyword>
<dbReference type="AlphaFoldDB" id="A0AAV7FAS0"/>
<name>A0AAV7FAS0_ARIFI</name>
<dbReference type="PANTHER" id="PTHR46937:SF4">
    <property type="entry name" value="FERREDOXIN-THIOREDOXIN REDUCTASE SUBUNIT A1, CHLOROPLASTIC"/>
    <property type="match status" value="1"/>
</dbReference>
<dbReference type="InterPro" id="IPR044166">
    <property type="entry name" value="FTRV"/>
</dbReference>
<dbReference type="Pfam" id="PF02941">
    <property type="entry name" value="FeThRed_A"/>
    <property type="match status" value="1"/>
</dbReference>
<dbReference type="InterPro" id="IPR004207">
    <property type="entry name" value="Fd_thioredoxin_Rdtase_alpha"/>
</dbReference>
<comment type="caution">
    <text evidence="6">The sequence shown here is derived from an EMBL/GenBank/DDBJ whole genome shotgun (WGS) entry which is preliminary data.</text>
</comment>
<accession>A0AAV7FAS0</accession>
<comment type="subunit">
    <text evidence="2">Heterodimer of subunit A (variable subunit) and subunit B (catalytic subunit). Heterodimeric FTR forms a complex with ferredoxin and thioredoxin.</text>
</comment>
<feature type="domain" description="Ferredoxin thioredoxin reductase alpha chain" evidence="5">
    <location>
        <begin position="90"/>
        <end position="164"/>
    </location>
</feature>
<evidence type="ECO:0000256" key="4">
    <source>
        <dbReference type="ARBA" id="ARBA00034490"/>
    </source>
</evidence>
<evidence type="ECO:0000313" key="6">
    <source>
        <dbReference type="EMBL" id="KAG9456931.1"/>
    </source>
</evidence>
<proteinExistence type="inferred from homology"/>
<dbReference type="SUPFAM" id="SSF50090">
    <property type="entry name" value="Electron transport accessory proteins"/>
    <property type="match status" value="1"/>
</dbReference>
<evidence type="ECO:0000256" key="3">
    <source>
        <dbReference type="ARBA" id="ARBA00034474"/>
    </source>
</evidence>
<evidence type="ECO:0000256" key="2">
    <source>
        <dbReference type="ARBA" id="ARBA00026011"/>
    </source>
</evidence>
<evidence type="ECO:0000259" key="5">
    <source>
        <dbReference type="Pfam" id="PF02941"/>
    </source>
</evidence>
<dbReference type="Gene3D" id="2.30.30.50">
    <property type="match status" value="1"/>
</dbReference>
<dbReference type="GO" id="GO:0015979">
    <property type="term" value="P:photosynthesis"/>
    <property type="evidence" value="ECO:0007669"/>
    <property type="project" value="InterPro"/>
</dbReference>